<proteinExistence type="predicted"/>
<dbReference type="AlphaFoldDB" id="A0A1Y3EBE6"/>
<evidence type="ECO:0000313" key="1">
    <source>
        <dbReference type="EMBL" id="OUC42444.1"/>
    </source>
</evidence>
<evidence type="ECO:0000313" key="2">
    <source>
        <dbReference type="Proteomes" id="UP000243006"/>
    </source>
</evidence>
<sequence>MLRKDGDDGICLVRCAFFAQRKRESFKSIYIIGQLSTVVAFADSATVQDVSQSARLSCCLTVSEMFTICVRCVE</sequence>
<reference evidence="1 2" key="1">
    <citation type="submission" date="2015-04" db="EMBL/GenBank/DDBJ databases">
        <title>Draft genome of the roundworm Trichinella nativa.</title>
        <authorList>
            <person name="Mitreva M."/>
        </authorList>
    </citation>
    <scope>NUCLEOTIDE SEQUENCE [LARGE SCALE GENOMIC DNA]</scope>
    <source>
        <strain evidence="1 2">ISS45</strain>
    </source>
</reference>
<protein>
    <submittedName>
        <fullName evidence="1">Uncharacterized protein</fullName>
    </submittedName>
</protein>
<dbReference type="Proteomes" id="UP000243006">
    <property type="component" value="Unassembled WGS sequence"/>
</dbReference>
<name>A0A1Y3EBE6_9BILA</name>
<gene>
    <name evidence="1" type="ORF">D917_02940</name>
</gene>
<comment type="caution">
    <text evidence="1">The sequence shown here is derived from an EMBL/GenBank/DDBJ whole genome shotgun (WGS) entry which is preliminary data.</text>
</comment>
<dbReference type="EMBL" id="LVZM01017512">
    <property type="protein sequence ID" value="OUC42444.1"/>
    <property type="molecule type" value="Genomic_DNA"/>
</dbReference>
<organism evidence="1 2">
    <name type="scientific">Trichinella nativa</name>
    <dbReference type="NCBI Taxonomy" id="6335"/>
    <lineage>
        <taxon>Eukaryota</taxon>
        <taxon>Metazoa</taxon>
        <taxon>Ecdysozoa</taxon>
        <taxon>Nematoda</taxon>
        <taxon>Enoplea</taxon>
        <taxon>Dorylaimia</taxon>
        <taxon>Trichinellida</taxon>
        <taxon>Trichinellidae</taxon>
        <taxon>Trichinella</taxon>
    </lineage>
</organism>
<accession>A0A1Y3EBE6</accession>